<evidence type="ECO:0000313" key="3">
    <source>
        <dbReference type="EMBL" id="KAF5400694.1"/>
    </source>
</evidence>
<evidence type="ECO:0000313" key="4">
    <source>
        <dbReference type="Proteomes" id="UP000748531"/>
    </source>
</evidence>
<protein>
    <recommendedName>
        <fullName evidence="5">BAR domain-containing protein</fullName>
    </recommendedName>
</protein>
<evidence type="ECO:0008006" key="5">
    <source>
        <dbReference type="Google" id="ProtNLM"/>
    </source>
</evidence>
<feature type="region of interest" description="Disordered" evidence="2">
    <location>
        <begin position="272"/>
        <end position="291"/>
    </location>
</feature>
<sequence>MPRSTSSLYLKDGLDEDPQYVVGLTSKQKQTANKIKEDTSTFLSKVSQTTSVGDRLLESLLEFLDPSWDAAGNISSTTAELHSALNDLTTDLNTSLPYPINDQVKRYKVAQSQFHIWKDHQNKLNRKMKAYQDAKTRGKDMKRLEKARQEAQEALRVCENESAQLNAQFMQLNTDGVIACCETWFTLIDKCSYACNRLASLLRQLRGDVSTVHELAINNALPTWVRYGRSTSYVRDVLLNDISSTRDNDNGRSIATIRRSYVPRVVSTDNGLNQYGRSPYPSDYNSLSSTKHRYRRQTRHLSYPSYLPVRNTLSPTRFSSQLYAPKSLESLESETRGFHETPRKYNSLFIIREQPVTPDEVRLVSTMPTHMNGMYRSRTPTINDRLITIHRDWDVPTVDTRNSANESERSLRTVVPVSRPSERSNGLNGIYKTDQQIVNRHSRNHDSLSGRSSPTKLSDKSFIIARTVPIPRTYMEYLNRSEIGADYDG</sequence>
<dbReference type="InterPro" id="IPR027267">
    <property type="entry name" value="AH/BAR_dom_sf"/>
</dbReference>
<comment type="caution">
    <text evidence="3">The sequence shown here is derived from an EMBL/GenBank/DDBJ whole genome shotgun (WGS) entry which is preliminary data.</text>
</comment>
<keyword evidence="4" id="KW-1185">Reference proteome</keyword>
<evidence type="ECO:0000256" key="2">
    <source>
        <dbReference type="SAM" id="MobiDB-lite"/>
    </source>
</evidence>
<dbReference type="Proteomes" id="UP000748531">
    <property type="component" value="Unassembled WGS sequence"/>
</dbReference>
<dbReference type="Gene3D" id="1.20.1270.60">
    <property type="entry name" value="Arfaptin homology (AH) domain/BAR domain"/>
    <property type="match status" value="1"/>
</dbReference>
<reference evidence="3" key="1">
    <citation type="submission" date="2019-05" db="EMBL/GenBank/DDBJ databases">
        <title>Annotation for the trematode Paragonimus heterotremus.</title>
        <authorList>
            <person name="Choi Y.-J."/>
        </authorList>
    </citation>
    <scope>NUCLEOTIDE SEQUENCE</scope>
    <source>
        <strain evidence="3">LC</strain>
    </source>
</reference>
<dbReference type="SUPFAM" id="SSF103657">
    <property type="entry name" value="BAR/IMD domain-like"/>
    <property type="match status" value="1"/>
</dbReference>
<gene>
    <name evidence="3" type="ORF">PHET_06235</name>
</gene>
<evidence type="ECO:0000256" key="1">
    <source>
        <dbReference type="SAM" id="Coils"/>
    </source>
</evidence>
<dbReference type="EMBL" id="LUCH01002986">
    <property type="protein sequence ID" value="KAF5400694.1"/>
    <property type="molecule type" value="Genomic_DNA"/>
</dbReference>
<name>A0A8J4TK57_9TREM</name>
<dbReference type="AlphaFoldDB" id="A0A8J4TK57"/>
<dbReference type="OrthoDB" id="6248995at2759"/>
<accession>A0A8J4TK57</accession>
<proteinExistence type="predicted"/>
<feature type="coiled-coil region" evidence="1">
    <location>
        <begin position="141"/>
        <end position="168"/>
    </location>
</feature>
<keyword evidence="1" id="KW-0175">Coiled coil</keyword>
<organism evidence="3 4">
    <name type="scientific">Paragonimus heterotremus</name>
    <dbReference type="NCBI Taxonomy" id="100268"/>
    <lineage>
        <taxon>Eukaryota</taxon>
        <taxon>Metazoa</taxon>
        <taxon>Spiralia</taxon>
        <taxon>Lophotrochozoa</taxon>
        <taxon>Platyhelminthes</taxon>
        <taxon>Trematoda</taxon>
        <taxon>Digenea</taxon>
        <taxon>Plagiorchiida</taxon>
        <taxon>Troglotremata</taxon>
        <taxon>Troglotrematidae</taxon>
        <taxon>Paragonimus</taxon>
    </lineage>
</organism>